<feature type="region of interest" description="Disordered" evidence="7">
    <location>
        <begin position="319"/>
        <end position="424"/>
    </location>
</feature>
<feature type="region of interest" description="Disordered" evidence="7">
    <location>
        <begin position="987"/>
        <end position="1028"/>
    </location>
</feature>
<feature type="compositionally biased region" description="Low complexity" evidence="7">
    <location>
        <begin position="332"/>
        <end position="361"/>
    </location>
</feature>
<keyword evidence="6" id="KW-0175">Coiled coil</keyword>
<dbReference type="InterPro" id="IPR007899">
    <property type="entry name" value="CHAD_dom"/>
</dbReference>
<dbReference type="SUPFAM" id="SSF52058">
    <property type="entry name" value="L domain-like"/>
    <property type="match status" value="1"/>
</dbReference>
<keyword evidence="2" id="KW-0433">Leucine-rich repeat</keyword>
<feature type="region of interest" description="Disordered" evidence="7">
    <location>
        <begin position="1136"/>
        <end position="1174"/>
    </location>
</feature>
<feature type="coiled-coil region" evidence="6">
    <location>
        <begin position="522"/>
        <end position="580"/>
    </location>
</feature>
<dbReference type="GO" id="GO:0005634">
    <property type="term" value="C:nucleus"/>
    <property type="evidence" value="ECO:0007669"/>
    <property type="project" value="UniProtKB-SubCell"/>
</dbReference>
<feature type="compositionally biased region" description="Low complexity" evidence="7">
    <location>
        <begin position="989"/>
        <end position="1004"/>
    </location>
</feature>
<dbReference type="EMBL" id="CAKKNE010000004">
    <property type="protein sequence ID" value="CAH0375427.1"/>
    <property type="molecule type" value="Genomic_DNA"/>
</dbReference>
<name>A0A8J2X053_9STRA</name>
<gene>
    <name evidence="9" type="ORF">PECAL_4P27610</name>
</gene>
<feature type="compositionally biased region" description="Pro residues" evidence="7">
    <location>
        <begin position="382"/>
        <end position="410"/>
    </location>
</feature>
<feature type="compositionally biased region" description="Pro residues" evidence="7">
    <location>
        <begin position="56"/>
        <end position="70"/>
    </location>
</feature>
<evidence type="ECO:0000313" key="9">
    <source>
        <dbReference type="EMBL" id="CAH0375427.1"/>
    </source>
</evidence>
<protein>
    <recommendedName>
        <fullName evidence="8">CHAD domain-containing protein</fullName>
    </recommendedName>
</protein>
<evidence type="ECO:0000256" key="6">
    <source>
        <dbReference type="SAM" id="Coils"/>
    </source>
</evidence>
<dbReference type="Gene3D" id="3.80.10.10">
    <property type="entry name" value="Ribonuclease Inhibitor"/>
    <property type="match status" value="1"/>
</dbReference>
<feature type="region of interest" description="Disordered" evidence="7">
    <location>
        <begin position="1297"/>
        <end position="1345"/>
    </location>
</feature>
<dbReference type="PROSITE" id="PS51708">
    <property type="entry name" value="CHAD"/>
    <property type="match status" value="1"/>
</dbReference>
<reference evidence="9" key="1">
    <citation type="submission" date="2021-11" db="EMBL/GenBank/DDBJ databases">
        <authorList>
            <consortium name="Genoscope - CEA"/>
            <person name="William W."/>
        </authorList>
    </citation>
    <scope>NUCLEOTIDE SEQUENCE</scope>
</reference>
<keyword evidence="3" id="KW-0677">Repeat</keyword>
<sequence>MPSYGALHAARKQLAAQHFTVDADAVAWLDAEASSDESVPPPPPRSAPPRPHRSRTPPPPRGAPPQPQPAPRRSKSSPPRARRRPAPRPPPAPRRRLSVGEACRRLGERACVRRGRLALVGELCTDIADVPAFAAACETVYLSNNCFAALDGVQAFRHVVQLSLTNNCVLHLDRLEPLRSLEALVVLALEGNGVAALPGYRSRCLATCAVSLRRLDGRDVTPRERRDAAAADRRDRAVWDDLRRLDARAARLGAYASLRQAHGELRAWFAAARGPDGPPPGRDVEARLLLRRWRVGDQGGSFDGVELLARRAGLRLRAATGARPSDADVFARARPSRGATRAPAPARPARPSRSPVRSAPAPAAPAPTAPAPTAAERKRARSPPPPVVVEPVAPAEPEPAPEPEPTPPATPTTRQRRRATALEKEEALAATLRELSTHVASVLGVDDAANRRLCDEAPPAAPTDERMSELKAYTSHLKKRLRALEKASGAERARAERAAFLVDGVARHRGGPAPGRGGEQAVTDAEKRLAEVTAALKRAQARAGDAAKVAAARDAARDAAARAAERRARAERACDDAKAQGCDARARRADAEAQLLAASEEATAARGDATRSLYDAAAYSSDDRDSSDDSSDDDDCVDRARRGAAVAALVAQRAGVGGGAPRLAKVRAPWLLRRILRRWRAAKKVKPFNAPRLRAALEKLREHVDLGRLDKAGAKRAAAAAQRRAFRALRAHRAPRAKKTKAAVAEKPPDARALFRRWRTRVASDARLRRASEALVARRRPAEDAPPDHAWLFRRLLRDWRRAVKVNREHRARAAAEVEPVGRRFRRRRGFIAWRRAAAAKRILDLAAGAKAARRLRKRRFAQWRSNADVVQETRAAACKALAHYLETARRRAFGAWRAAARQLFARRRFRRLGAGLARAARRPLLDAAAAAARGARAKETRDSAAALAFRRDKRKERAAQALQKWRRDVAALRARARRLARAADELQDAAAAPRPAPRPGAAATVQPRLASVHEARRRRDAAKAAADAAQRELVRRATRAAASRAAAAAATRQGDAARRAVAEAAREAARAAAAAQREASRATAAETARATAARRADLAEDRVRDEAAALAAATAALDALADGLGEELGVAKMSGLAAPKRKKKSSLRSGATALVHATSGTPPPAPRRQATSRHKAFRALADCENRLLWLRTAEQELDKACADRALAAAQLSEQAEAQSREADVKLEKALNLARELREAVAEAGRRTAEHEIRRKRALELLERLNADLKRANLDLAASEDARDELIARADRRNARLRAEREAERVDGDVVAPAGVPETPSGGLPWSDDDPTPRSVGGRRVFATT</sequence>
<comment type="caution">
    <text evidence="9">The sequence shown here is derived from an EMBL/GenBank/DDBJ whole genome shotgun (WGS) entry which is preliminary data.</text>
</comment>
<keyword evidence="10" id="KW-1185">Reference proteome</keyword>
<dbReference type="PANTHER" id="PTHR10552">
    <property type="entry name" value="U2 SMALL NUCLEAR RIBONUCLEOPROTEIN A"/>
    <property type="match status" value="1"/>
</dbReference>
<dbReference type="GO" id="GO:0000398">
    <property type="term" value="P:mRNA splicing, via spliceosome"/>
    <property type="evidence" value="ECO:0007669"/>
    <property type="project" value="InterPro"/>
</dbReference>
<evidence type="ECO:0000256" key="5">
    <source>
        <dbReference type="ARBA" id="ARBA00024196"/>
    </source>
</evidence>
<evidence type="ECO:0000256" key="1">
    <source>
        <dbReference type="ARBA" id="ARBA00004123"/>
    </source>
</evidence>
<accession>A0A8J2X053</accession>
<comment type="subcellular location">
    <subcellularLocation>
        <location evidence="1">Nucleus</location>
    </subcellularLocation>
</comment>
<feature type="compositionally biased region" description="Pro residues" evidence="7">
    <location>
        <begin position="39"/>
        <end position="49"/>
    </location>
</feature>
<dbReference type="PANTHER" id="PTHR10552:SF6">
    <property type="entry name" value="U2 SMALL NUCLEAR RIBONUCLEOPROTEIN A"/>
    <property type="match status" value="1"/>
</dbReference>
<dbReference type="GO" id="GO:0030620">
    <property type="term" value="F:U2 snRNA binding"/>
    <property type="evidence" value="ECO:0007669"/>
    <property type="project" value="InterPro"/>
</dbReference>
<comment type="similarity">
    <text evidence="5">Belongs to the U2 small nuclear ribonucleoprotein A family.</text>
</comment>
<feature type="compositionally biased region" description="Basic and acidic residues" evidence="7">
    <location>
        <begin position="1297"/>
        <end position="1308"/>
    </location>
</feature>
<feature type="domain" description="CHAD" evidence="8">
    <location>
        <begin position="715"/>
        <end position="1060"/>
    </location>
</feature>
<dbReference type="InterPro" id="IPR032675">
    <property type="entry name" value="LRR_dom_sf"/>
</dbReference>
<feature type="compositionally biased region" description="Basic residues" evidence="7">
    <location>
        <begin position="72"/>
        <end position="86"/>
    </location>
</feature>
<organism evidence="9 10">
    <name type="scientific">Pelagomonas calceolata</name>
    <dbReference type="NCBI Taxonomy" id="35677"/>
    <lineage>
        <taxon>Eukaryota</taxon>
        <taxon>Sar</taxon>
        <taxon>Stramenopiles</taxon>
        <taxon>Ochrophyta</taxon>
        <taxon>Pelagophyceae</taxon>
        <taxon>Pelagomonadales</taxon>
        <taxon>Pelagomonadaceae</taxon>
        <taxon>Pelagomonas</taxon>
    </lineage>
</organism>
<evidence type="ECO:0000256" key="2">
    <source>
        <dbReference type="ARBA" id="ARBA00022614"/>
    </source>
</evidence>
<evidence type="ECO:0000313" key="10">
    <source>
        <dbReference type="Proteomes" id="UP000789595"/>
    </source>
</evidence>
<keyword evidence="4" id="KW-0539">Nucleus</keyword>
<feature type="region of interest" description="Disordered" evidence="7">
    <location>
        <begin position="32"/>
        <end position="99"/>
    </location>
</feature>
<proteinExistence type="inferred from homology"/>
<dbReference type="InterPro" id="IPR044640">
    <property type="entry name" value="RU2A"/>
</dbReference>
<evidence type="ECO:0000259" key="8">
    <source>
        <dbReference type="PROSITE" id="PS51708"/>
    </source>
</evidence>
<evidence type="ECO:0000256" key="3">
    <source>
        <dbReference type="ARBA" id="ARBA00022737"/>
    </source>
</evidence>
<evidence type="ECO:0000256" key="4">
    <source>
        <dbReference type="ARBA" id="ARBA00023242"/>
    </source>
</evidence>
<dbReference type="Proteomes" id="UP000789595">
    <property type="component" value="Unassembled WGS sequence"/>
</dbReference>
<evidence type="ECO:0000256" key="7">
    <source>
        <dbReference type="SAM" id="MobiDB-lite"/>
    </source>
</evidence>